<evidence type="ECO:0000313" key="3">
    <source>
        <dbReference type="Proteomes" id="UP000694421"/>
    </source>
</evidence>
<dbReference type="OMA" id="PWAACRM"/>
<reference evidence="2" key="2">
    <citation type="submission" date="2025-09" db="UniProtKB">
        <authorList>
            <consortium name="Ensembl"/>
        </authorList>
    </citation>
    <scope>IDENTIFICATION</scope>
</reference>
<dbReference type="InterPro" id="IPR040266">
    <property type="entry name" value="TRNP1"/>
</dbReference>
<keyword evidence="3" id="KW-1185">Reference proteome</keyword>
<sequence>CRSPPGASRGCGGGGGKLQTASLRPPPSCPFPPSRKSSEAGGKPEREEEEAAAAAAAAGRELEVRGAGASSTSSLPAAVRGALELAEARRRLLEAEGRRQLVSELERRVEQLHRVFVEAELRMAGRAESLGRLGGGVAQAELHLTAHGQRLKKTLRRYKKARPSALLASALGLGGCVPWAACRMRPRGRAGAAEPPESPFKRSLPGPPPADPACQPSRGALP</sequence>
<dbReference type="GO" id="GO:0051726">
    <property type="term" value="P:regulation of cell cycle"/>
    <property type="evidence" value="ECO:0007669"/>
    <property type="project" value="Ensembl"/>
</dbReference>
<feature type="region of interest" description="Disordered" evidence="1">
    <location>
        <begin position="187"/>
        <end position="222"/>
    </location>
</feature>
<reference evidence="2" key="1">
    <citation type="submission" date="2025-08" db="UniProtKB">
        <authorList>
            <consortium name="Ensembl"/>
        </authorList>
    </citation>
    <scope>IDENTIFICATION</scope>
</reference>
<proteinExistence type="predicted"/>
<protein>
    <submittedName>
        <fullName evidence="2">TMF1 regulated nuclear protein 1</fullName>
    </submittedName>
</protein>
<dbReference type="GeneTree" id="ENSGT00390000017418"/>
<dbReference type="Ensembl" id="ENSSMRT00000003346.1">
    <property type="protein sequence ID" value="ENSSMRP00000002798.1"/>
    <property type="gene ID" value="ENSSMRG00000002385.1"/>
</dbReference>
<feature type="compositionally biased region" description="Low complexity" evidence="1">
    <location>
        <begin position="52"/>
        <end position="69"/>
    </location>
</feature>
<accession>A0A8D0DGR7</accession>
<dbReference type="GO" id="GO:0021696">
    <property type="term" value="P:cerebellar cortex morphogenesis"/>
    <property type="evidence" value="ECO:0007669"/>
    <property type="project" value="Ensembl"/>
</dbReference>
<dbReference type="GO" id="GO:0042127">
    <property type="term" value="P:regulation of cell population proliferation"/>
    <property type="evidence" value="ECO:0007669"/>
    <property type="project" value="Ensembl"/>
</dbReference>
<evidence type="ECO:0000313" key="2">
    <source>
        <dbReference type="Ensembl" id="ENSSMRP00000002798.1"/>
    </source>
</evidence>
<dbReference type="GO" id="GO:0000791">
    <property type="term" value="C:euchromatin"/>
    <property type="evidence" value="ECO:0007669"/>
    <property type="project" value="Ensembl"/>
</dbReference>
<feature type="compositionally biased region" description="Pro residues" evidence="1">
    <location>
        <begin position="24"/>
        <end position="33"/>
    </location>
</feature>
<name>A0A8D0DGR7_SALMN</name>
<dbReference type="AlphaFoldDB" id="A0A8D0DGR7"/>
<dbReference type="Proteomes" id="UP000694421">
    <property type="component" value="Unplaced"/>
</dbReference>
<organism evidence="2 3">
    <name type="scientific">Salvator merianae</name>
    <name type="common">Argentine black and white tegu</name>
    <name type="synonym">Tupinambis merianae</name>
    <dbReference type="NCBI Taxonomy" id="96440"/>
    <lineage>
        <taxon>Eukaryota</taxon>
        <taxon>Metazoa</taxon>
        <taxon>Chordata</taxon>
        <taxon>Craniata</taxon>
        <taxon>Vertebrata</taxon>
        <taxon>Euteleostomi</taxon>
        <taxon>Lepidosauria</taxon>
        <taxon>Squamata</taxon>
        <taxon>Bifurcata</taxon>
        <taxon>Unidentata</taxon>
        <taxon>Episquamata</taxon>
        <taxon>Laterata</taxon>
        <taxon>Teiioidea</taxon>
        <taxon>Teiidae</taxon>
        <taxon>Salvator</taxon>
    </lineage>
</organism>
<feature type="region of interest" description="Disordered" evidence="1">
    <location>
        <begin position="1"/>
        <end position="76"/>
    </location>
</feature>
<evidence type="ECO:0000256" key="1">
    <source>
        <dbReference type="SAM" id="MobiDB-lite"/>
    </source>
</evidence>
<dbReference type="GO" id="GO:0061351">
    <property type="term" value="P:neural precursor cell proliferation"/>
    <property type="evidence" value="ECO:0007669"/>
    <property type="project" value="Ensembl"/>
</dbReference>
<dbReference type="PANTHER" id="PTHR40714:SF1">
    <property type="entry name" value="TMF-REGULATED NUCLEAR PROTEIN 1"/>
    <property type="match status" value="1"/>
</dbReference>
<dbReference type="GO" id="GO:0003677">
    <property type="term" value="F:DNA binding"/>
    <property type="evidence" value="ECO:0007669"/>
    <property type="project" value="Ensembl"/>
</dbReference>
<feature type="compositionally biased region" description="Basic and acidic residues" evidence="1">
    <location>
        <begin position="36"/>
        <end position="46"/>
    </location>
</feature>
<dbReference type="PANTHER" id="PTHR40714">
    <property type="entry name" value="TMF-REGULATED NUCLEAR PROTEIN 1"/>
    <property type="match status" value="1"/>
</dbReference>
<dbReference type="GO" id="GO:0005634">
    <property type="term" value="C:nucleus"/>
    <property type="evidence" value="ECO:0007669"/>
    <property type="project" value="Ensembl"/>
</dbReference>